<evidence type="ECO:0000313" key="2">
    <source>
        <dbReference type="Proteomes" id="UP000693970"/>
    </source>
</evidence>
<evidence type="ECO:0000313" key="1">
    <source>
        <dbReference type="EMBL" id="KAG7368043.1"/>
    </source>
</evidence>
<dbReference type="Proteomes" id="UP000693970">
    <property type="component" value="Unassembled WGS sequence"/>
</dbReference>
<reference evidence="1" key="2">
    <citation type="submission" date="2021-04" db="EMBL/GenBank/DDBJ databases">
        <authorList>
            <person name="Podell S."/>
        </authorList>
    </citation>
    <scope>NUCLEOTIDE SEQUENCE</scope>
    <source>
        <strain evidence="1">Hildebrandi</strain>
    </source>
</reference>
<comment type="caution">
    <text evidence="1">The sequence shown here is derived from an EMBL/GenBank/DDBJ whole genome shotgun (WGS) entry which is preliminary data.</text>
</comment>
<name>A0A9K3LU80_9STRA</name>
<organism evidence="1 2">
    <name type="scientific">Nitzschia inconspicua</name>
    <dbReference type="NCBI Taxonomy" id="303405"/>
    <lineage>
        <taxon>Eukaryota</taxon>
        <taxon>Sar</taxon>
        <taxon>Stramenopiles</taxon>
        <taxon>Ochrophyta</taxon>
        <taxon>Bacillariophyta</taxon>
        <taxon>Bacillariophyceae</taxon>
        <taxon>Bacillariophycidae</taxon>
        <taxon>Bacillariales</taxon>
        <taxon>Bacillariaceae</taxon>
        <taxon>Nitzschia</taxon>
    </lineage>
</organism>
<gene>
    <name evidence="1" type="ORF">IV203_030786</name>
</gene>
<dbReference type="AlphaFoldDB" id="A0A9K3LU80"/>
<dbReference type="EMBL" id="JAGRRH010000006">
    <property type="protein sequence ID" value="KAG7368043.1"/>
    <property type="molecule type" value="Genomic_DNA"/>
</dbReference>
<proteinExistence type="predicted"/>
<accession>A0A9K3LU80</accession>
<sequence>MNSHLPPLHRENAKRNRSSKVVEAAALFAASDVDQMQRNVYNLESQNRRTNTGKACDGKQVWTTVRPNHNSGTNSCGTGHFDACGRISKEPELNAKDLIALKTCRSSKNMVKNMVNQIAVQ</sequence>
<keyword evidence="2" id="KW-1185">Reference proteome</keyword>
<protein>
    <submittedName>
        <fullName evidence="1">Uncharacterized protein</fullName>
    </submittedName>
</protein>
<reference evidence="1" key="1">
    <citation type="journal article" date="2021" name="Sci. Rep.">
        <title>Diploid genomic architecture of Nitzschia inconspicua, an elite biomass production diatom.</title>
        <authorList>
            <person name="Oliver A."/>
            <person name="Podell S."/>
            <person name="Pinowska A."/>
            <person name="Traller J.C."/>
            <person name="Smith S.R."/>
            <person name="McClure R."/>
            <person name="Beliaev A."/>
            <person name="Bohutskyi P."/>
            <person name="Hill E.A."/>
            <person name="Rabines A."/>
            <person name="Zheng H."/>
            <person name="Allen L.Z."/>
            <person name="Kuo A."/>
            <person name="Grigoriev I.V."/>
            <person name="Allen A.E."/>
            <person name="Hazlebeck D."/>
            <person name="Allen E.E."/>
        </authorList>
    </citation>
    <scope>NUCLEOTIDE SEQUENCE</scope>
    <source>
        <strain evidence="1">Hildebrandi</strain>
    </source>
</reference>